<accession>A0A9X8R611</accession>
<evidence type="ECO:0000313" key="3">
    <source>
        <dbReference type="Proteomes" id="UP000185547"/>
    </source>
</evidence>
<sequence length="879" mass="99742">MKKSAVTNQLKRIKVLRASVQKAQNDLKKLREFTAGVVFRDAVNGRHDFFRPSIDRKAYMGRWEHYRPGTEERIQTLLENAAKLPKSNGQRWDNKRKVRIGLVADTFLYESLEPAANFVPLTPSNYETELERVDLLLVVSTWRGLDGEWHGAAMKSSPKRKLIEFELIPLAKDKGIPVAFYSKEDPPNYDRFISLAKKADVVFTSAIEKIDDYRDDLNRDIPVFPLRFGVNYEKHNPLGCMRHQGRELVFAGSWMGHKYEERTKAAMEIFQGVNDSESSLTIVDRNLNLDPKKFSDPDRYLYPEVYLPNLHGPLEHDEVLTLQKLLPLGLNLNSVIGSQTMFANRVVELLAMGTLVLSNYSVGVNSLYPYVAQLHSSDDTTRFIDALTPEYIRYCQVEGIRDVFNNDTAFDRIDEILAAVGLTGEKATHRILVVADSKESFERFSASQATERPLSYVPTNEAEAIVGSADGDLVINLANLTVSSPDIVDDAVAAYRYSDVDSLQLISFDSEEEAYEPRVEDKKAANCEVFWLPAGQTIGETVSKTAMTIMTSAPTKRRSGESSDRELSVLVPTYNNGRHLIHKCFNSLYRGSAFERSQIIIVDDGSTDVKTKACVDLLEARFPNVQVYRFPEGGSGSASRPRNKGLELVETPYVTYLDPDNEEVRDSYDFLLEACQEQEADFAIGNMLRMKSKIATVNNARHLRNALAKAPTMNGHNRELLEQLKFQPMSIQALVARSDWLKSLRLEQPVGAVGQDSYFFQQMIFYARKIFITTRPVHVYYGAVTNSTVNSISPKFYRKYLILEEARTKWLREVGLFDAYVRTRFKTFFKGWYLDKLSFVAPEERGECVAIVQQITEMYGAEVAEDPEIVELLDRALND</sequence>
<dbReference type="OrthoDB" id="6713581at2"/>
<proteinExistence type="predicted"/>
<dbReference type="PANTHER" id="PTHR22916">
    <property type="entry name" value="GLYCOSYLTRANSFERASE"/>
    <property type="match status" value="1"/>
</dbReference>
<dbReference type="Pfam" id="PF00535">
    <property type="entry name" value="Glycos_transf_2"/>
    <property type="match status" value="1"/>
</dbReference>
<feature type="domain" description="Glycosyltransferase 2-like" evidence="1">
    <location>
        <begin position="568"/>
        <end position="702"/>
    </location>
</feature>
<keyword evidence="3" id="KW-1185">Reference proteome</keyword>
<dbReference type="EMBL" id="FTMH01000019">
    <property type="protein sequence ID" value="SIQ57945.1"/>
    <property type="molecule type" value="Genomic_DNA"/>
</dbReference>
<organism evidence="2 3">
    <name type="scientific">Corynebacterium afermentans</name>
    <dbReference type="NCBI Taxonomy" id="38286"/>
    <lineage>
        <taxon>Bacteria</taxon>
        <taxon>Bacillati</taxon>
        <taxon>Actinomycetota</taxon>
        <taxon>Actinomycetes</taxon>
        <taxon>Mycobacteriales</taxon>
        <taxon>Corynebacteriaceae</taxon>
        <taxon>Corynebacterium</taxon>
    </lineage>
</organism>
<dbReference type="Proteomes" id="UP000185547">
    <property type="component" value="Unassembled WGS sequence"/>
</dbReference>
<dbReference type="Gene3D" id="3.90.550.10">
    <property type="entry name" value="Spore Coat Polysaccharide Biosynthesis Protein SpsA, Chain A"/>
    <property type="match status" value="1"/>
</dbReference>
<evidence type="ECO:0000313" key="2">
    <source>
        <dbReference type="EMBL" id="SIQ57945.1"/>
    </source>
</evidence>
<dbReference type="InterPro" id="IPR001173">
    <property type="entry name" value="Glyco_trans_2-like"/>
</dbReference>
<dbReference type="InterPro" id="IPR029044">
    <property type="entry name" value="Nucleotide-diphossugar_trans"/>
</dbReference>
<dbReference type="AlphaFoldDB" id="A0A9X8R611"/>
<evidence type="ECO:0000259" key="1">
    <source>
        <dbReference type="Pfam" id="PF00535"/>
    </source>
</evidence>
<dbReference type="CDD" id="cd00761">
    <property type="entry name" value="Glyco_tranf_GTA_type"/>
    <property type="match status" value="1"/>
</dbReference>
<gene>
    <name evidence="2" type="ORF">SAMN05421802_11937</name>
</gene>
<dbReference type="RefSeq" id="WP_063938067.1">
    <property type="nucleotide sequence ID" value="NZ_FTMH01000019.1"/>
</dbReference>
<name>A0A9X8R611_9CORY</name>
<dbReference type="SUPFAM" id="SSF53448">
    <property type="entry name" value="Nucleotide-diphospho-sugar transferases"/>
    <property type="match status" value="1"/>
</dbReference>
<reference evidence="2 3" key="1">
    <citation type="submission" date="2017-01" db="EMBL/GenBank/DDBJ databases">
        <authorList>
            <person name="Varghese N."/>
            <person name="Submissions S."/>
        </authorList>
    </citation>
    <scope>NUCLEOTIDE SEQUENCE [LARGE SCALE GENOMIC DNA]</scope>
    <source>
        <strain evidence="2 3">DSM 44280</strain>
    </source>
</reference>
<comment type="caution">
    <text evidence="2">The sequence shown here is derived from an EMBL/GenBank/DDBJ whole genome shotgun (WGS) entry which is preliminary data.</text>
</comment>
<protein>
    <submittedName>
        <fullName evidence="2">Glycosyltransferase involved in cell wall bisynthesis</fullName>
    </submittedName>
</protein>